<dbReference type="OrthoDB" id="4053251at2759"/>
<dbReference type="OMA" id="NDNENMS"/>
<dbReference type="KEGG" id="ago:AGOS_AEL266W"/>
<name>Q758V0_EREGS</name>
<reference evidence="3 4" key="1">
    <citation type="journal article" date="2004" name="Science">
        <title>The Ashbya gossypii genome as a tool for mapping the ancient Saccharomyces cerevisiae genome.</title>
        <authorList>
            <person name="Dietrich F.S."/>
            <person name="Voegeli S."/>
            <person name="Brachat S."/>
            <person name="Lerch A."/>
            <person name="Gates K."/>
            <person name="Steiner S."/>
            <person name="Mohr C."/>
            <person name="Pohlmann R."/>
            <person name="Luedi P."/>
            <person name="Choi S."/>
            <person name="Wing R.A."/>
            <person name="Flavier A."/>
            <person name="Gaffney T.D."/>
            <person name="Philippsen P."/>
        </authorList>
    </citation>
    <scope>NUCLEOTIDE SEQUENCE [LARGE SCALE GENOMIC DNA]</scope>
    <source>
        <strain evidence="4">ATCC 10895 / CBS 109.51 / FGSC 9923 / NRRL Y-1056</strain>
    </source>
</reference>
<gene>
    <name evidence="3" type="ORF">AGOS_AEL266W</name>
</gene>
<evidence type="ECO:0000313" key="4">
    <source>
        <dbReference type="Proteomes" id="UP000000591"/>
    </source>
</evidence>
<feature type="compositionally biased region" description="Polar residues" evidence="2">
    <location>
        <begin position="259"/>
        <end position="270"/>
    </location>
</feature>
<protein>
    <submittedName>
        <fullName evidence="3">AEL266Wp</fullName>
    </submittedName>
</protein>
<dbReference type="HOGENOM" id="CLU_071874_0_0_1"/>
<evidence type="ECO:0000313" key="3">
    <source>
        <dbReference type="EMBL" id="AAS52418.1"/>
    </source>
</evidence>
<feature type="region of interest" description="Disordered" evidence="2">
    <location>
        <begin position="234"/>
        <end position="328"/>
    </location>
</feature>
<feature type="compositionally biased region" description="Polar residues" evidence="2">
    <location>
        <begin position="234"/>
        <end position="249"/>
    </location>
</feature>
<sequence>MLEPLKNIVSDFWLKTDTRKREYGSLDEWKQQRGQERIGRPRRRASTRYKVTKPSAVHQSALPLPVERPGAAAVRRNERTWWDRLCGVFSAEQRDLHGMRDAFANYRLPPTEELEGRRRRGTASQRIARSETFKKRVLEKMYDDRMLEQLRAGSRGRRPERPALPGSDADQVVLLQNRLHKLERQLFETQKELELAKKKLMFAHEKTKLFESLLDDANVDDDYVKSRRRITNLRATTDNQPALRSLSPSPQRPYPVNPLFTSSPIRQVNDSPRKQINKPDDFYAKYPTIPKTELLNKQPSENAAAGRAKESLSPVRIDYSKYSSPRRK</sequence>
<keyword evidence="1" id="KW-0175">Coiled coil</keyword>
<dbReference type="eggNOG" id="ENOG502RYR8">
    <property type="taxonomic scope" value="Eukaryota"/>
</dbReference>
<organism evidence="3 4">
    <name type="scientific">Eremothecium gossypii (strain ATCC 10895 / CBS 109.51 / FGSC 9923 / NRRL Y-1056)</name>
    <name type="common">Yeast</name>
    <name type="synonym">Ashbya gossypii</name>
    <dbReference type="NCBI Taxonomy" id="284811"/>
    <lineage>
        <taxon>Eukaryota</taxon>
        <taxon>Fungi</taxon>
        <taxon>Dikarya</taxon>
        <taxon>Ascomycota</taxon>
        <taxon>Saccharomycotina</taxon>
        <taxon>Saccharomycetes</taxon>
        <taxon>Saccharomycetales</taxon>
        <taxon>Saccharomycetaceae</taxon>
        <taxon>Eremothecium</taxon>
    </lineage>
</organism>
<dbReference type="Pfam" id="PF08537">
    <property type="entry name" value="NBP1"/>
    <property type="match status" value="1"/>
</dbReference>
<dbReference type="FunCoup" id="Q758V0">
    <property type="interactions" value="94"/>
</dbReference>
<dbReference type="AlphaFoldDB" id="Q758V0"/>
<dbReference type="InterPro" id="IPR013743">
    <property type="entry name" value="NBP1/CSA1"/>
</dbReference>
<dbReference type="Proteomes" id="UP000000591">
    <property type="component" value="Chromosome V"/>
</dbReference>
<feature type="coiled-coil region" evidence="1">
    <location>
        <begin position="172"/>
        <end position="199"/>
    </location>
</feature>
<keyword evidence="4" id="KW-1185">Reference proteome</keyword>
<dbReference type="EMBL" id="AE016818">
    <property type="protein sequence ID" value="AAS52418.1"/>
    <property type="molecule type" value="Genomic_DNA"/>
</dbReference>
<accession>Q758V0</accession>
<evidence type="ECO:0000256" key="2">
    <source>
        <dbReference type="SAM" id="MobiDB-lite"/>
    </source>
</evidence>
<feature type="region of interest" description="Disordered" evidence="2">
    <location>
        <begin position="149"/>
        <end position="169"/>
    </location>
</feature>
<dbReference type="RefSeq" id="NP_984594.1">
    <property type="nucleotide sequence ID" value="NM_209947.1"/>
</dbReference>
<dbReference type="InParanoid" id="Q758V0"/>
<evidence type="ECO:0000256" key="1">
    <source>
        <dbReference type="SAM" id="Coils"/>
    </source>
</evidence>
<reference evidence="4" key="2">
    <citation type="journal article" date="2013" name="G3 (Bethesda)">
        <title>Genomes of Ashbya fungi isolated from insects reveal four mating-type loci, numerous translocations, lack of transposons, and distinct gene duplications.</title>
        <authorList>
            <person name="Dietrich F.S."/>
            <person name="Voegeli S."/>
            <person name="Kuo S."/>
            <person name="Philippsen P."/>
        </authorList>
    </citation>
    <scope>GENOME REANNOTATION</scope>
    <source>
        <strain evidence="4">ATCC 10895 / CBS 109.51 / FGSC 9923 / NRRL Y-1056</strain>
    </source>
</reference>
<feature type="compositionally biased region" description="Basic and acidic residues" evidence="2">
    <location>
        <begin position="271"/>
        <end position="283"/>
    </location>
</feature>
<proteinExistence type="predicted"/>
<dbReference type="GeneID" id="4620774"/>